<dbReference type="EMBL" id="FNBU01000006">
    <property type="protein sequence ID" value="SDF27772.1"/>
    <property type="molecule type" value="Genomic_DNA"/>
</dbReference>
<proteinExistence type="predicted"/>
<organism evidence="3 4">
    <name type="scientific">Sporolituus thermophilus DSM 23256</name>
    <dbReference type="NCBI Taxonomy" id="1123285"/>
    <lineage>
        <taxon>Bacteria</taxon>
        <taxon>Bacillati</taxon>
        <taxon>Bacillota</taxon>
        <taxon>Negativicutes</taxon>
        <taxon>Selenomonadales</taxon>
        <taxon>Sporomusaceae</taxon>
        <taxon>Sporolituus</taxon>
    </lineage>
</organism>
<dbReference type="GO" id="GO:0005829">
    <property type="term" value="C:cytosol"/>
    <property type="evidence" value="ECO:0007669"/>
    <property type="project" value="TreeGrafter"/>
</dbReference>
<dbReference type="Proteomes" id="UP000243333">
    <property type="component" value="Unassembled WGS sequence"/>
</dbReference>
<sequence>MKFKFKRQAFQDEAVRAVVDCFTGQTYDVSRFMLEQAVRAEDKQTVLALEEEDFRADIGFKNKEIKLVESEVLANIQAVQRRNGLTVSDKLEGKYNLTVEMETGTGKTYTYIKTMFELNKQYGWSKFIVVVPSVAIREGVYKAFQITEEHFMEEYGRKARYFIYNSKQLHELNSFAADAGINVMIINSQAFNARGKDARRIYMELDEFQSRMPIEVIARTNPIVIIDEPQSVEGAKTKEALKLFNPLFTLRYSATHRPGQEFNKVYRLDALDAYNRKLVKKISVKGITVKGTTSTEGYLYLEGIEINEKQAPVAKLEYEVKTPSGIKRVTCKRRVNDDLYQLSGNLEQYHGYKIAEINAYKNIVEFTNGVVIAAGELQGDVTEQNYRRIQIRETILSHLEKERTLFSQGIKVLSLFFIDKVAKYRQYDKDGNALNGEYATMFEEEYLAACNKYITLFQDDPYVKYLQGIAVRDTHKGYFSIDKKSKQFIDPKDGGVKESDDVDAYNLIMRDKETLLSFAEPTRFIFSHSALREGWDNPNVFQICTLKHSDSAIKKRQEVGRGLRLCVDQHGNRMDEQALGDAVHEINILTVVASESYEDFVRALQSEIADALSERPKQADVAFFLNKALVSVQGERRLIDESLAKKLNKALYKAGYIDEVDNLTPAYFEAVASGNFSLPGELTDYTISVVKLLETMYSPHKPMADNERKRNIPALVPNHNFYRQEFQELWKEINKKTAYTVQFSSDELIAKCIKALDAELTLPDIQYTVTAGTLEAFQSKEQLAQGEAFQTEKSATKSLVAVASSRVRYDLIGKLMEETKLTRRTIAAILSGISPITFALFRKNPEAFIQRAGKIINEQKAATVIQGISYDIIDGSFDTSIFTINSLQAVLGENAHPLKKHIYDYLLTDSKGERNFANKLDISEEVCVFAKLPRGFYIPTPIGKYNPDWAIVFKDSDVKYVYFIAETKGSLASLELRDIEKAKIHCARQHFARISSSKLKYDVVDSYEKLLEIVKGNHVGQHLAAN</sequence>
<dbReference type="GO" id="GO:0003677">
    <property type="term" value="F:DNA binding"/>
    <property type="evidence" value="ECO:0007669"/>
    <property type="project" value="InterPro"/>
</dbReference>
<dbReference type="InterPro" id="IPR045572">
    <property type="entry name" value="RE_endonuc_C"/>
</dbReference>
<accession>A0A1G7JS51</accession>
<dbReference type="Pfam" id="PF19778">
    <property type="entry name" value="RE_endonuc"/>
    <property type="match status" value="1"/>
</dbReference>
<dbReference type="InterPro" id="IPR050742">
    <property type="entry name" value="Helicase_Restrict-Modif_Enz"/>
</dbReference>
<evidence type="ECO:0000313" key="3">
    <source>
        <dbReference type="EMBL" id="SDF27772.1"/>
    </source>
</evidence>
<reference evidence="4" key="1">
    <citation type="submission" date="2016-10" db="EMBL/GenBank/DDBJ databases">
        <authorList>
            <person name="Varghese N."/>
            <person name="Submissions S."/>
        </authorList>
    </citation>
    <scope>NUCLEOTIDE SEQUENCE [LARGE SCALE GENOMIC DNA]</scope>
    <source>
        <strain evidence="4">DSM 23256</strain>
    </source>
</reference>
<dbReference type="STRING" id="1123285.SAMN05660235_01027"/>
<evidence type="ECO:0000259" key="1">
    <source>
        <dbReference type="Pfam" id="PF04851"/>
    </source>
</evidence>
<dbReference type="AlphaFoldDB" id="A0A1G7JS51"/>
<feature type="domain" description="Type III restriction enzyme C-terminal endonuclease" evidence="2">
    <location>
        <begin position="899"/>
        <end position="1005"/>
    </location>
</feature>
<dbReference type="Gene3D" id="3.40.50.300">
    <property type="entry name" value="P-loop containing nucleotide triphosphate hydrolases"/>
    <property type="match status" value="2"/>
</dbReference>
<dbReference type="PANTHER" id="PTHR47396">
    <property type="entry name" value="TYPE I RESTRICTION ENZYME ECOKI R PROTEIN"/>
    <property type="match status" value="1"/>
</dbReference>
<dbReference type="RefSeq" id="WP_093688750.1">
    <property type="nucleotide sequence ID" value="NZ_FNBU01000006.1"/>
</dbReference>
<gene>
    <name evidence="3" type="ORF">SAMN05660235_01027</name>
</gene>
<keyword evidence="4" id="KW-1185">Reference proteome</keyword>
<name>A0A1G7JS51_9FIRM</name>
<evidence type="ECO:0000259" key="2">
    <source>
        <dbReference type="Pfam" id="PF19778"/>
    </source>
</evidence>
<dbReference type="GO" id="GO:0005524">
    <property type="term" value="F:ATP binding"/>
    <property type="evidence" value="ECO:0007669"/>
    <property type="project" value="InterPro"/>
</dbReference>
<dbReference type="GO" id="GO:0015668">
    <property type="term" value="F:type III site-specific deoxyribonuclease activity"/>
    <property type="evidence" value="ECO:0007669"/>
    <property type="project" value="InterPro"/>
</dbReference>
<feature type="domain" description="Helicase/UvrB N-terminal" evidence="1">
    <location>
        <begin position="80"/>
        <end position="255"/>
    </location>
</feature>
<dbReference type="Pfam" id="PF04851">
    <property type="entry name" value="ResIII"/>
    <property type="match status" value="1"/>
</dbReference>
<dbReference type="OrthoDB" id="9804145at2"/>
<dbReference type="InterPro" id="IPR006935">
    <property type="entry name" value="Helicase/UvrB_N"/>
</dbReference>
<evidence type="ECO:0000313" key="4">
    <source>
        <dbReference type="Proteomes" id="UP000243333"/>
    </source>
</evidence>
<protein>
    <submittedName>
        <fullName evidence="3">Type III restriction enzyme</fullName>
    </submittedName>
</protein>
<dbReference type="PANTHER" id="PTHR47396:SF1">
    <property type="entry name" value="ATP-DEPENDENT HELICASE IRC3-RELATED"/>
    <property type="match status" value="1"/>
</dbReference>
<dbReference type="InterPro" id="IPR027417">
    <property type="entry name" value="P-loop_NTPase"/>
</dbReference>
<dbReference type="SUPFAM" id="SSF52540">
    <property type="entry name" value="P-loop containing nucleoside triphosphate hydrolases"/>
    <property type="match status" value="1"/>
</dbReference>